<evidence type="ECO:0000256" key="9">
    <source>
        <dbReference type="RuleBase" id="RU000688"/>
    </source>
</evidence>
<dbReference type="PROSITE" id="PS50262">
    <property type="entry name" value="G_PROTEIN_RECEP_F1_2"/>
    <property type="match status" value="1"/>
</dbReference>
<feature type="transmembrane region" description="Helical" evidence="10">
    <location>
        <begin position="144"/>
        <end position="166"/>
    </location>
</feature>
<feature type="domain" description="G-protein coupled receptors family 1 profile" evidence="11">
    <location>
        <begin position="43"/>
        <end position="345"/>
    </location>
</feature>
<keyword evidence="3 9" id="KW-0812">Transmembrane</keyword>
<keyword evidence="8 9" id="KW-0807">Transducer</keyword>
<dbReference type="Gene3D" id="1.20.1070.10">
    <property type="entry name" value="Rhodopsin 7-helix transmembrane proteins"/>
    <property type="match status" value="1"/>
</dbReference>
<feature type="transmembrane region" description="Helical" evidence="10">
    <location>
        <begin position="202"/>
        <end position="225"/>
    </location>
</feature>
<reference evidence="12" key="1">
    <citation type="journal article" date="2023" name="Insect Mol. Biol.">
        <title>Genome sequencing provides insights into the evolution of gene families encoding plant cell wall-degrading enzymes in longhorned beetles.</title>
        <authorList>
            <person name="Shin N.R."/>
            <person name="Okamura Y."/>
            <person name="Kirsch R."/>
            <person name="Pauchet Y."/>
        </authorList>
    </citation>
    <scope>NUCLEOTIDE SEQUENCE</scope>
    <source>
        <strain evidence="12">AMC_N1</strain>
    </source>
</reference>
<feature type="transmembrane region" description="Helical" evidence="10">
    <location>
        <begin position="288"/>
        <end position="306"/>
    </location>
</feature>
<dbReference type="EMBL" id="JAPWTK010000133">
    <property type="protein sequence ID" value="KAJ8948636.1"/>
    <property type="molecule type" value="Genomic_DNA"/>
</dbReference>
<organism evidence="12 13">
    <name type="scientific">Aromia moschata</name>
    <dbReference type="NCBI Taxonomy" id="1265417"/>
    <lineage>
        <taxon>Eukaryota</taxon>
        <taxon>Metazoa</taxon>
        <taxon>Ecdysozoa</taxon>
        <taxon>Arthropoda</taxon>
        <taxon>Hexapoda</taxon>
        <taxon>Insecta</taxon>
        <taxon>Pterygota</taxon>
        <taxon>Neoptera</taxon>
        <taxon>Endopterygota</taxon>
        <taxon>Coleoptera</taxon>
        <taxon>Polyphaga</taxon>
        <taxon>Cucujiformia</taxon>
        <taxon>Chrysomeloidea</taxon>
        <taxon>Cerambycidae</taxon>
        <taxon>Cerambycinae</taxon>
        <taxon>Callichromatini</taxon>
        <taxon>Aromia</taxon>
    </lineage>
</organism>
<keyword evidence="5 9" id="KW-0297">G-protein coupled receptor</keyword>
<sequence>MMLNLTEGNHPIVLNTSLHVVPENTRKIFYWIILTISVTTLIGNVLAIWSIVKRKCKFLQKTCIVCLALADIFSSVLFATNNLETLSQPLIIWSLGEFMCYFIPMGQVLGTTASSVALLVIALDRYQNVIYALSKRWNPQPLTCIGVAVVLWLVCAVLSYPMYIYFQYEPINILYIGPSSFEQEPVLEPAHMCVAVIKSRLTVYYVTMAFLIFLPIVLIFFWFYYKIAALIWKHRKPLSLRFHKFQKGAEPEDSSSTKTTELSSTLDKTLKSAIKKGKNVQVERKIRTFKIVLVLMITFTCCRLPYWSYYVVKVVGKVRGDIAWNLHFAFLALNMLNCTLNPLLYTFLNQTIRALKMLNDFMCKICCCCFSNAEFEDFEKDNPFLRETHDPKKPHVVAEHPKSTKNSKVKFDVAHLQPYCIEDGGSTLPKY</sequence>
<evidence type="ECO:0000256" key="3">
    <source>
        <dbReference type="ARBA" id="ARBA00022692"/>
    </source>
</evidence>
<evidence type="ECO:0000256" key="5">
    <source>
        <dbReference type="ARBA" id="ARBA00023040"/>
    </source>
</evidence>
<gene>
    <name evidence="12" type="ORF">NQ318_022702</name>
</gene>
<evidence type="ECO:0000256" key="7">
    <source>
        <dbReference type="ARBA" id="ARBA00023170"/>
    </source>
</evidence>
<dbReference type="GO" id="GO:0005886">
    <property type="term" value="C:plasma membrane"/>
    <property type="evidence" value="ECO:0007669"/>
    <property type="project" value="TreeGrafter"/>
</dbReference>
<dbReference type="CDD" id="cd00637">
    <property type="entry name" value="7tm_classA_rhodopsin-like"/>
    <property type="match status" value="1"/>
</dbReference>
<feature type="transmembrane region" description="Helical" evidence="10">
    <location>
        <begin position="64"/>
        <end position="81"/>
    </location>
</feature>
<dbReference type="InterPro" id="IPR000276">
    <property type="entry name" value="GPCR_Rhodpsn"/>
</dbReference>
<protein>
    <recommendedName>
        <fullName evidence="11">G-protein coupled receptors family 1 profile domain-containing protein</fullName>
    </recommendedName>
</protein>
<comment type="caution">
    <text evidence="12">The sequence shown here is derived from an EMBL/GenBank/DDBJ whole genome shotgun (WGS) entry which is preliminary data.</text>
</comment>
<keyword evidence="4 10" id="KW-1133">Transmembrane helix</keyword>
<dbReference type="Pfam" id="PF00001">
    <property type="entry name" value="7tm_1"/>
    <property type="match status" value="1"/>
</dbReference>
<dbReference type="PROSITE" id="PS00237">
    <property type="entry name" value="G_PROTEIN_RECEP_F1_1"/>
    <property type="match status" value="1"/>
</dbReference>
<evidence type="ECO:0000313" key="12">
    <source>
        <dbReference type="EMBL" id="KAJ8948636.1"/>
    </source>
</evidence>
<dbReference type="SUPFAM" id="SSF81321">
    <property type="entry name" value="Family A G protein-coupled receptor-like"/>
    <property type="match status" value="1"/>
</dbReference>
<evidence type="ECO:0000259" key="11">
    <source>
        <dbReference type="PROSITE" id="PS50262"/>
    </source>
</evidence>
<keyword evidence="6 10" id="KW-0472">Membrane</keyword>
<dbReference type="GO" id="GO:0008188">
    <property type="term" value="F:neuropeptide receptor activity"/>
    <property type="evidence" value="ECO:0007669"/>
    <property type="project" value="TreeGrafter"/>
</dbReference>
<dbReference type="PRINTS" id="PR00237">
    <property type="entry name" value="GPCRRHODOPSN"/>
</dbReference>
<dbReference type="Proteomes" id="UP001162162">
    <property type="component" value="Unassembled WGS sequence"/>
</dbReference>
<dbReference type="InterPro" id="IPR017452">
    <property type="entry name" value="GPCR_Rhodpsn_7TM"/>
</dbReference>
<evidence type="ECO:0000256" key="1">
    <source>
        <dbReference type="ARBA" id="ARBA00004141"/>
    </source>
</evidence>
<dbReference type="AlphaFoldDB" id="A0AAV8YCQ5"/>
<keyword evidence="13" id="KW-1185">Reference proteome</keyword>
<evidence type="ECO:0000256" key="4">
    <source>
        <dbReference type="ARBA" id="ARBA00022989"/>
    </source>
</evidence>
<feature type="transmembrane region" description="Helical" evidence="10">
    <location>
        <begin position="101"/>
        <end position="123"/>
    </location>
</feature>
<feature type="transmembrane region" description="Helical" evidence="10">
    <location>
        <begin position="326"/>
        <end position="348"/>
    </location>
</feature>
<proteinExistence type="inferred from homology"/>
<dbReference type="PANTHER" id="PTHR24238:SF58">
    <property type="entry name" value="FI22604P1"/>
    <property type="match status" value="1"/>
</dbReference>
<evidence type="ECO:0000256" key="2">
    <source>
        <dbReference type="ARBA" id="ARBA00010663"/>
    </source>
</evidence>
<dbReference type="PANTHER" id="PTHR24238">
    <property type="entry name" value="G-PROTEIN COUPLED RECEPTOR"/>
    <property type="match status" value="1"/>
</dbReference>
<accession>A0AAV8YCQ5</accession>
<evidence type="ECO:0000313" key="13">
    <source>
        <dbReference type="Proteomes" id="UP001162162"/>
    </source>
</evidence>
<comment type="subcellular location">
    <subcellularLocation>
        <location evidence="1">Membrane</location>
        <topology evidence="1">Multi-pass membrane protein</topology>
    </subcellularLocation>
</comment>
<evidence type="ECO:0000256" key="10">
    <source>
        <dbReference type="SAM" id="Phobius"/>
    </source>
</evidence>
<comment type="similarity">
    <text evidence="2 9">Belongs to the G-protein coupled receptor 1 family.</text>
</comment>
<keyword evidence="7 9" id="KW-0675">Receptor</keyword>
<feature type="transmembrane region" description="Helical" evidence="10">
    <location>
        <begin position="28"/>
        <end position="52"/>
    </location>
</feature>
<name>A0AAV8YCQ5_9CUCU</name>
<evidence type="ECO:0000256" key="6">
    <source>
        <dbReference type="ARBA" id="ARBA00023136"/>
    </source>
</evidence>
<evidence type="ECO:0000256" key="8">
    <source>
        <dbReference type="ARBA" id="ARBA00023224"/>
    </source>
</evidence>